<protein>
    <recommendedName>
        <fullName evidence="3">Alpha/beta hydrolase</fullName>
    </recommendedName>
</protein>
<sequence>MNKNNCKSCPELINKKCDGNLENCICKNCPRNLGKCIVTKYCTETESILYV</sequence>
<evidence type="ECO:0000313" key="2">
    <source>
        <dbReference type="Proteomes" id="UP001321763"/>
    </source>
</evidence>
<evidence type="ECO:0000313" key="1">
    <source>
        <dbReference type="EMBL" id="BDR79788.1"/>
    </source>
</evidence>
<accession>A0ABC8E9E6</accession>
<dbReference type="AlphaFoldDB" id="A0ABC8E9E6"/>
<reference evidence="1 2" key="1">
    <citation type="submission" date="2022-09" db="EMBL/GenBank/DDBJ databases">
        <title>complete genome sequences of Clostridium tetani str. KHSU-234311-028 isolated from soil.</title>
        <authorList>
            <person name="Sekizuka T."/>
            <person name="Shitada C."/>
            <person name="Takahashi M."/>
            <person name="Kuroda M."/>
        </authorList>
    </citation>
    <scope>NUCLEOTIDE SEQUENCE [LARGE SCALE GENOMIC DNA]</scope>
    <source>
        <strain evidence="1 2">KHSU-234311-028</strain>
    </source>
</reference>
<organism evidence="1 2">
    <name type="scientific">Clostridium tetani</name>
    <dbReference type="NCBI Taxonomy" id="1513"/>
    <lineage>
        <taxon>Bacteria</taxon>
        <taxon>Bacillati</taxon>
        <taxon>Bacillota</taxon>
        <taxon>Clostridia</taxon>
        <taxon>Eubacteriales</taxon>
        <taxon>Clostridiaceae</taxon>
        <taxon>Clostridium</taxon>
    </lineage>
</organism>
<dbReference type="EMBL" id="AP026818">
    <property type="protein sequence ID" value="BDR79788.1"/>
    <property type="molecule type" value="Genomic_DNA"/>
</dbReference>
<evidence type="ECO:0008006" key="3">
    <source>
        <dbReference type="Google" id="ProtNLM"/>
    </source>
</evidence>
<name>A0ABC8E9E6_CLOTA</name>
<dbReference type="RefSeq" id="WP_164967998.1">
    <property type="nucleotide sequence ID" value="NZ_AP026804.1"/>
</dbReference>
<gene>
    <name evidence="1" type="ORF">K234311028_00340</name>
</gene>
<dbReference type="Proteomes" id="UP001321763">
    <property type="component" value="Chromosome"/>
</dbReference>
<proteinExistence type="predicted"/>